<dbReference type="InterPro" id="IPR000210">
    <property type="entry name" value="BTB/POZ_dom"/>
</dbReference>
<comment type="caution">
    <text evidence="2">The sequence shown here is derived from an EMBL/GenBank/DDBJ whole genome shotgun (WGS) entry which is preliminary data.</text>
</comment>
<dbReference type="GeneID" id="96002837"/>
<dbReference type="Gene3D" id="3.30.710.10">
    <property type="entry name" value="Potassium Channel Kv1.1, Chain A"/>
    <property type="match status" value="1"/>
</dbReference>
<dbReference type="PROSITE" id="PS50097">
    <property type="entry name" value="BTB"/>
    <property type="match status" value="1"/>
</dbReference>
<reference evidence="2 3" key="1">
    <citation type="journal article" date="2020" name="Microbiol. Resour. Announc.">
        <title>Draft Genome Sequence of a Cladosporium Species Isolated from the Mesophotic Ascidian Didemnum maculosum.</title>
        <authorList>
            <person name="Gioti A."/>
            <person name="Siaperas R."/>
            <person name="Nikolaivits E."/>
            <person name="Le Goff G."/>
            <person name="Ouazzani J."/>
            <person name="Kotoulas G."/>
            <person name="Topakas E."/>
        </authorList>
    </citation>
    <scope>NUCLEOTIDE SEQUENCE [LARGE SCALE GENOMIC DNA]</scope>
    <source>
        <strain evidence="2 3">TM138-S3</strain>
    </source>
</reference>
<keyword evidence="3" id="KW-1185">Reference proteome</keyword>
<proteinExistence type="predicted"/>
<dbReference type="Pfam" id="PF00651">
    <property type="entry name" value="BTB"/>
    <property type="match status" value="1"/>
</dbReference>
<dbReference type="SUPFAM" id="SSF54695">
    <property type="entry name" value="POZ domain"/>
    <property type="match status" value="1"/>
</dbReference>
<dbReference type="RefSeq" id="XP_069233121.1">
    <property type="nucleotide sequence ID" value="XM_069369999.1"/>
</dbReference>
<dbReference type="Proteomes" id="UP000803884">
    <property type="component" value="Unassembled WGS sequence"/>
</dbReference>
<dbReference type="InterPro" id="IPR011333">
    <property type="entry name" value="SKP1/BTB/POZ_sf"/>
</dbReference>
<accession>A0AB34L3F4</accession>
<dbReference type="CDD" id="cd18186">
    <property type="entry name" value="BTB_POZ_ZBTB_KLHL-like"/>
    <property type="match status" value="1"/>
</dbReference>
<gene>
    <name evidence="2" type="ORF">WHR41_01393</name>
</gene>
<dbReference type="EMBL" id="JAAQHG020000003">
    <property type="protein sequence ID" value="KAL1590016.1"/>
    <property type="molecule type" value="Genomic_DNA"/>
</dbReference>
<evidence type="ECO:0000313" key="2">
    <source>
        <dbReference type="EMBL" id="KAL1590016.1"/>
    </source>
</evidence>
<organism evidence="2 3">
    <name type="scientific">Cladosporium halotolerans</name>
    <dbReference type="NCBI Taxonomy" id="1052096"/>
    <lineage>
        <taxon>Eukaryota</taxon>
        <taxon>Fungi</taxon>
        <taxon>Dikarya</taxon>
        <taxon>Ascomycota</taxon>
        <taxon>Pezizomycotina</taxon>
        <taxon>Dothideomycetes</taxon>
        <taxon>Dothideomycetidae</taxon>
        <taxon>Cladosporiales</taxon>
        <taxon>Cladosporiaceae</taxon>
        <taxon>Cladosporium</taxon>
    </lineage>
</organism>
<sequence>MSQMTFILDGLQQQYDCETYSDYGVRIYDSRVIRVHQVILAAGSAYFRRHFSEHPVEVMYDNTEQTVPADTMEAALKWLYGLPVIDKDLCSLTSFDILHCKSIHYAAGILEIPSLRGYMSSLLVQLFGAYLEEKPSLCENPAMVILQDARTAGQQDAEMRGLVADYCREHLPWVRKLPRYHTVLEQYPRLALAILEAVAVERERAAGGSEA</sequence>
<dbReference type="AlphaFoldDB" id="A0AB34L3F4"/>
<protein>
    <recommendedName>
        <fullName evidence="1">BTB domain-containing protein</fullName>
    </recommendedName>
</protein>
<evidence type="ECO:0000313" key="3">
    <source>
        <dbReference type="Proteomes" id="UP000803884"/>
    </source>
</evidence>
<evidence type="ECO:0000259" key="1">
    <source>
        <dbReference type="PROSITE" id="PS50097"/>
    </source>
</evidence>
<name>A0AB34L3F4_9PEZI</name>
<feature type="domain" description="BTB" evidence="1">
    <location>
        <begin position="21"/>
        <end position="80"/>
    </location>
</feature>